<feature type="compositionally biased region" description="Low complexity" evidence="9">
    <location>
        <begin position="563"/>
        <end position="575"/>
    </location>
</feature>
<feature type="transmembrane region" description="Helical" evidence="10">
    <location>
        <begin position="183"/>
        <end position="201"/>
    </location>
</feature>
<evidence type="ECO:0000256" key="3">
    <source>
        <dbReference type="ARBA" id="ARBA00022553"/>
    </source>
</evidence>
<keyword evidence="8" id="KW-0902">Two-component regulatory system</keyword>
<feature type="transmembrane region" description="Helical" evidence="10">
    <location>
        <begin position="121"/>
        <end position="143"/>
    </location>
</feature>
<dbReference type="EMBL" id="JACDUR010000002">
    <property type="protein sequence ID" value="MBA2891043.1"/>
    <property type="molecule type" value="Genomic_DNA"/>
</dbReference>
<feature type="transmembrane region" description="Helical" evidence="10">
    <location>
        <begin position="248"/>
        <end position="266"/>
    </location>
</feature>
<proteinExistence type="predicted"/>
<keyword evidence="10" id="KW-0812">Transmembrane</keyword>
<evidence type="ECO:0000259" key="11">
    <source>
        <dbReference type="Pfam" id="PF07730"/>
    </source>
</evidence>
<dbReference type="Gene3D" id="1.20.5.1930">
    <property type="match status" value="1"/>
</dbReference>
<name>A0A7W0CH15_9ACTN</name>
<evidence type="ECO:0000256" key="1">
    <source>
        <dbReference type="ARBA" id="ARBA00000085"/>
    </source>
</evidence>
<dbReference type="RefSeq" id="WP_312894361.1">
    <property type="nucleotide sequence ID" value="NZ_BAABAM010000012.1"/>
</dbReference>
<comment type="caution">
    <text evidence="12">The sequence shown here is derived from an EMBL/GenBank/DDBJ whole genome shotgun (WGS) entry which is preliminary data.</text>
</comment>
<keyword evidence="4" id="KW-0808">Transferase</keyword>
<organism evidence="12 13">
    <name type="scientific">Nonomuraea soli</name>
    <dbReference type="NCBI Taxonomy" id="1032476"/>
    <lineage>
        <taxon>Bacteria</taxon>
        <taxon>Bacillati</taxon>
        <taxon>Actinomycetota</taxon>
        <taxon>Actinomycetes</taxon>
        <taxon>Streptosporangiales</taxon>
        <taxon>Streptosporangiaceae</taxon>
        <taxon>Nonomuraea</taxon>
    </lineage>
</organism>
<evidence type="ECO:0000256" key="4">
    <source>
        <dbReference type="ARBA" id="ARBA00022679"/>
    </source>
</evidence>
<feature type="transmembrane region" description="Helical" evidence="10">
    <location>
        <begin position="155"/>
        <end position="177"/>
    </location>
</feature>
<dbReference type="Gene3D" id="3.30.565.10">
    <property type="entry name" value="Histidine kinase-like ATPase, C-terminal domain"/>
    <property type="match status" value="2"/>
</dbReference>
<feature type="transmembrane region" description="Helical" evidence="10">
    <location>
        <begin position="278"/>
        <end position="296"/>
    </location>
</feature>
<dbReference type="AlphaFoldDB" id="A0A7W0CH15"/>
<keyword evidence="7" id="KW-0067">ATP-binding</keyword>
<evidence type="ECO:0000256" key="6">
    <source>
        <dbReference type="ARBA" id="ARBA00022777"/>
    </source>
</evidence>
<evidence type="ECO:0000256" key="9">
    <source>
        <dbReference type="SAM" id="MobiDB-lite"/>
    </source>
</evidence>
<keyword evidence="10" id="KW-0472">Membrane</keyword>
<feature type="transmembrane region" description="Helical" evidence="10">
    <location>
        <begin position="96"/>
        <end position="115"/>
    </location>
</feature>
<keyword evidence="10" id="KW-1133">Transmembrane helix</keyword>
<keyword evidence="13" id="KW-1185">Reference proteome</keyword>
<evidence type="ECO:0000256" key="7">
    <source>
        <dbReference type="ARBA" id="ARBA00022840"/>
    </source>
</evidence>
<dbReference type="SUPFAM" id="SSF55874">
    <property type="entry name" value="ATPase domain of HSP90 chaperone/DNA topoisomerase II/histidine kinase"/>
    <property type="match status" value="1"/>
</dbReference>
<reference evidence="12 13" key="1">
    <citation type="submission" date="2020-07" db="EMBL/GenBank/DDBJ databases">
        <title>Genomic Encyclopedia of Type Strains, Phase IV (KMG-IV): sequencing the most valuable type-strain genomes for metagenomic binning, comparative biology and taxonomic classification.</title>
        <authorList>
            <person name="Goeker M."/>
        </authorList>
    </citation>
    <scope>NUCLEOTIDE SEQUENCE [LARGE SCALE GENOMIC DNA]</scope>
    <source>
        <strain evidence="12 13">DSM 45533</strain>
    </source>
</reference>
<dbReference type="InterPro" id="IPR036890">
    <property type="entry name" value="HATPase_C_sf"/>
</dbReference>
<dbReference type="GO" id="GO:0005524">
    <property type="term" value="F:ATP binding"/>
    <property type="evidence" value="ECO:0007669"/>
    <property type="project" value="UniProtKB-KW"/>
</dbReference>
<evidence type="ECO:0000256" key="10">
    <source>
        <dbReference type="SAM" id="Phobius"/>
    </source>
</evidence>
<feature type="region of interest" description="Disordered" evidence="9">
    <location>
        <begin position="470"/>
        <end position="640"/>
    </location>
</feature>
<dbReference type="PANTHER" id="PTHR24421:SF10">
    <property type="entry name" value="NITRATE_NITRITE SENSOR PROTEIN NARQ"/>
    <property type="match status" value="1"/>
</dbReference>
<keyword evidence="6 12" id="KW-0418">Kinase</keyword>
<accession>A0A7W0CH15</accession>
<keyword evidence="5" id="KW-0547">Nucleotide-binding</keyword>
<evidence type="ECO:0000256" key="5">
    <source>
        <dbReference type="ARBA" id="ARBA00022741"/>
    </source>
</evidence>
<dbReference type="GO" id="GO:0016020">
    <property type="term" value="C:membrane"/>
    <property type="evidence" value="ECO:0007669"/>
    <property type="project" value="InterPro"/>
</dbReference>
<comment type="catalytic activity">
    <reaction evidence="1">
        <text>ATP + protein L-histidine = ADP + protein N-phospho-L-histidine.</text>
        <dbReference type="EC" id="2.7.13.3"/>
    </reaction>
</comment>
<dbReference type="Pfam" id="PF07730">
    <property type="entry name" value="HisKA_3"/>
    <property type="match status" value="1"/>
</dbReference>
<evidence type="ECO:0000256" key="2">
    <source>
        <dbReference type="ARBA" id="ARBA00012438"/>
    </source>
</evidence>
<dbReference type="EC" id="2.7.13.3" evidence="2"/>
<protein>
    <recommendedName>
        <fullName evidence="2">histidine kinase</fullName>
        <ecNumber evidence="2">2.7.13.3</ecNumber>
    </recommendedName>
</protein>
<feature type="domain" description="Signal transduction histidine kinase subgroup 3 dimerisation and phosphoacceptor" evidence="11">
    <location>
        <begin position="327"/>
        <end position="390"/>
    </location>
</feature>
<sequence>MKWRGWRLDLLLGAAAIGLDLLLSGKSAVPGQTWIVVLFAVLVGAPMALLRHFPTPVGLYLAGLAIFTDQIGSFTANTAQLLLCVAIVMTGHQRGWRGLAVVLPAAFVATAMNLADPGLALTAGTWIFTVGIPLLPAVVGLYLRRPAARLRELDFTADALLAGGGVALAVLGTWRYWHDGFSHVWISGMFVVVAGSALGLARRLPGLIFMAEGALLVVSDDSFPAATSTLTILVEVSIAIFAMRVTSWTWTVLVYLAGSGLAAVSVVSQNTDITPTRVFTLMALSVAPIAIGRYLAARQVAADSERARVRESEQLAVARLRADQLAERERIAREVHDIVAHHVGAMVLRANAARYAMPDGPVGEALTDIRDTGHQVLQDLRGLLALLRDPGGAPELTADPAEVVRESAERVGAAGLLVDLDLDPATADAPLVTRASAARIVQEGLTNVLKHAGPGTRVRVRVAATDKGLDVEVANDRPPTPRPAVEAARDRSAGRPVGDAARDRAATARPGSEAARDRSAGRPVGDAARDRAAGRPVAEASRDRSGGRLAGEAVRDRPDDEAAPSGGPAAEGSDGWASSSVRLATSGAGAAPEPGSVLPSSGQGLAGMRERARALGGTLTAGPDEHGGWRLSALLPVSGS</sequence>
<feature type="transmembrane region" description="Helical" evidence="10">
    <location>
        <begin position="59"/>
        <end position="89"/>
    </location>
</feature>
<dbReference type="InterPro" id="IPR011712">
    <property type="entry name" value="Sig_transdc_His_kin_sub3_dim/P"/>
</dbReference>
<dbReference type="GO" id="GO:0000155">
    <property type="term" value="F:phosphorelay sensor kinase activity"/>
    <property type="evidence" value="ECO:0007669"/>
    <property type="project" value="InterPro"/>
</dbReference>
<dbReference type="PANTHER" id="PTHR24421">
    <property type="entry name" value="NITRATE/NITRITE SENSOR PROTEIN NARX-RELATED"/>
    <property type="match status" value="1"/>
</dbReference>
<dbReference type="Proteomes" id="UP000530928">
    <property type="component" value="Unassembled WGS sequence"/>
</dbReference>
<feature type="transmembrane region" description="Helical" evidence="10">
    <location>
        <begin position="35"/>
        <end position="53"/>
    </location>
</feature>
<dbReference type="GO" id="GO:0046983">
    <property type="term" value="F:protein dimerization activity"/>
    <property type="evidence" value="ECO:0007669"/>
    <property type="project" value="InterPro"/>
</dbReference>
<gene>
    <name evidence="12" type="ORF">HNR30_002384</name>
</gene>
<evidence type="ECO:0000256" key="8">
    <source>
        <dbReference type="ARBA" id="ARBA00023012"/>
    </source>
</evidence>
<evidence type="ECO:0000313" key="13">
    <source>
        <dbReference type="Proteomes" id="UP000530928"/>
    </source>
</evidence>
<keyword evidence="3" id="KW-0597">Phosphoprotein</keyword>
<evidence type="ECO:0000313" key="12">
    <source>
        <dbReference type="EMBL" id="MBA2891043.1"/>
    </source>
</evidence>
<dbReference type="InterPro" id="IPR050482">
    <property type="entry name" value="Sensor_HK_TwoCompSys"/>
</dbReference>